<dbReference type="AlphaFoldDB" id="A0A8T8SA53"/>
<feature type="non-terminal residue" evidence="1">
    <location>
        <position position="1"/>
    </location>
</feature>
<accession>A0A8T8SA53</accession>
<comment type="caution">
    <text evidence="1">The sequence shown here is derived from an EMBL/GenBank/DDBJ whole genome shotgun (WGS) entry which is preliminary data.</text>
</comment>
<protein>
    <submittedName>
        <fullName evidence="1">Uncharacterized protein</fullName>
    </submittedName>
</protein>
<dbReference type="Proteomes" id="UP000077521">
    <property type="component" value="Unassembled WGS sequence"/>
</dbReference>
<gene>
    <name evidence="1" type="ORF">A4X13_0g9323</name>
</gene>
<keyword evidence="2" id="KW-1185">Reference proteome</keyword>
<name>A0A8T8SA53_9BASI</name>
<organism evidence="1 2">
    <name type="scientific">Tilletia indica</name>
    <dbReference type="NCBI Taxonomy" id="43049"/>
    <lineage>
        <taxon>Eukaryota</taxon>
        <taxon>Fungi</taxon>
        <taxon>Dikarya</taxon>
        <taxon>Basidiomycota</taxon>
        <taxon>Ustilaginomycotina</taxon>
        <taxon>Exobasidiomycetes</taxon>
        <taxon>Tilletiales</taxon>
        <taxon>Tilletiaceae</taxon>
        <taxon>Tilletia</taxon>
    </lineage>
</organism>
<dbReference type="EMBL" id="LWDF02002488">
    <property type="protein sequence ID" value="KAE8235940.1"/>
    <property type="molecule type" value="Genomic_DNA"/>
</dbReference>
<reference evidence="1" key="2">
    <citation type="journal article" date="2019" name="IMA Fungus">
        <title>Genome sequencing and comparison of five Tilletia species to identify candidate genes for the detection of regulated species infecting wheat.</title>
        <authorList>
            <person name="Nguyen H.D.T."/>
            <person name="Sultana T."/>
            <person name="Kesanakurti P."/>
            <person name="Hambleton S."/>
        </authorList>
    </citation>
    <scope>NUCLEOTIDE SEQUENCE</scope>
    <source>
        <strain evidence="1">DAOMC 236416</strain>
    </source>
</reference>
<evidence type="ECO:0000313" key="1">
    <source>
        <dbReference type="EMBL" id="KAE8235940.1"/>
    </source>
</evidence>
<proteinExistence type="predicted"/>
<evidence type="ECO:0000313" key="2">
    <source>
        <dbReference type="Proteomes" id="UP000077521"/>
    </source>
</evidence>
<reference evidence="1" key="1">
    <citation type="submission" date="2016-04" db="EMBL/GenBank/DDBJ databases">
        <authorList>
            <person name="Nguyen H.D."/>
            <person name="Samba Siva P."/>
            <person name="Cullis J."/>
            <person name="Levesque C.A."/>
            <person name="Hambleton S."/>
        </authorList>
    </citation>
    <scope>NUCLEOTIDE SEQUENCE</scope>
    <source>
        <strain evidence="1">DAOMC 236416</strain>
    </source>
</reference>
<sequence>FVPDGAFKALRYLIGDISVDELGK</sequence>